<sequence>TYLCASTRLIPRSLRVPRNQLQLVSNGSLTLSSFNGTSVQASTNSLWHWFVIAFADSTSFLFESHGSPPK</sequence>
<name>A0A9N9JGP0_9GLOM</name>
<dbReference type="AlphaFoldDB" id="A0A9N9JGP0"/>
<evidence type="ECO:0000313" key="2">
    <source>
        <dbReference type="Proteomes" id="UP000789405"/>
    </source>
</evidence>
<evidence type="ECO:0000313" key="1">
    <source>
        <dbReference type="EMBL" id="CAG8778376.1"/>
    </source>
</evidence>
<gene>
    <name evidence="1" type="ORF">DERYTH_LOCUS19373</name>
</gene>
<reference evidence="1" key="1">
    <citation type="submission" date="2021-06" db="EMBL/GenBank/DDBJ databases">
        <authorList>
            <person name="Kallberg Y."/>
            <person name="Tangrot J."/>
            <person name="Rosling A."/>
        </authorList>
    </citation>
    <scope>NUCLEOTIDE SEQUENCE</scope>
    <source>
        <strain evidence="1">MA453B</strain>
    </source>
</reference>
<comment type="caution">
    <text evidence="1">The sequence shown here is derived from an EMBL/GenBank/DDBJ whole genome shotgun (WGS) entry which is preliminary data.</text>
</comment>
<dbReference type="EMBL" id="CAJVPY010021119">
    <property type="protein sequence ID" value="CAG8778376.1"/>
    <property type="molecule type" value="Genomic_DNA"/>
</dbReference>
<protein>
    <submittedName>
        <fullName evidence="1">5812_t:CDS:1</fullName>
    </submittedName>
</protein>
<feature type="non-terminal residue" evidence="1">
    <location>
        <position position="70"/>
    </location>
</feature>
<proteinExistence type="predicted"/>
<accession>A0A9N9JGP0</accession>
<organism evidence="1 2">
    <name type="scientific">Dentiscutata erythropus</name>
    <dbReference type="NCBI Taxonomy" id="1348616"/>
    <lineage>
        <taxon>Eukaryota</taxon>
        <taxon>Fungi</taxon>
        <taxon>Fungi incertae sedis</taxon>
        <taxon>Mucoromycota</taxon>
        <taxon>Glomeromycotina</taxon>
        <taxon>Glomeromycetes</taxon>
        <taxon>Diversisporales</taxon>
        <taxon>Gigasporaceae</taxon>
        <taxon>Dentiscutata</taxon>
    </lineage>
</organism>
<keyword evidence="2" id="KW-1185">Reference proteome</keyword>
<dbReference type="Proteomes" id="UP000789405">
    <property type="component" value="Unassembled WGS sequence"/>
</dbReference>